<evidence type="ECO:0000256" key="6">
    <source>
        <dbReference type="RuleBase" id="RU361187"/>
    </source>
</evidence>
<gene>
    <name evidence="8" type="ORF">HCN83_09050</name>
</gene>
<dbReference type="InterPro" id="IPR013320">
    <property type="entry name" value="ConA-like_dom_sf"/>
</dbReference>
<feature type="active site" description="Proton donor" evidence="4">
    <location>
        <position position="187"/>
    </location>
</feature>
<dbReference type="Gene3D" id="2.115.10.20">
    <property type="entry name" value="Glycosyl hydrolase domain, family 43"/>
    <property type="match status" value="1"/>
</dbReference>
<evidence type="ECO:0000256" key="4">
    <source>
        <dbReference type="PIRSR" id="PIRSR606710-1"/>
    </source>
</evidence>
<evidence type="ECO:0000256" key="3">
    <source>
        <dbReference type="ARBA" id="ARBA00023295"/>
    </source>
</evidence>
<evidence type="ECO:0000259" key="7">
    <source>
        <dbReference type="Pfam" id="PF17851"/>
    </source>
</evidence>
<evidence type="ECO:0000313" key="9">
    <source>
        <dbReference type="Proteomes" id="UP000752012"/>
    </source>
</evidence>
<protein>
    <submittedName>
        <fullName evidence="8">Glycoside hydrolase family 43 protein</fullName>
    </submittedName>
</protein>
<evidence type="ECO:0000256" key="1">
    <source>
        <dbReference type="ARBA" id="ARBA00009865"/>
    </source>
</evidence>
<proteinExistence type="inferred from homology"/>
<dbReference type="RefSeq" id="WP_168006535.1">
    <property type="nucleotide sequence ID" value="NZ_JAATHJ010000011.1"/>
</dbReference>
<keyword evidence="9" id="KW-1185">Reference proteome</keyword>
<comment type="similarity">
    <text evidence="1 6">Belongs to the glycosyl hydrolase 43 family.</text>
</comment>
<dbReference type="InterPro" id="IPR041542">
    <property type="entry name" value="GH43_C2"/>
</dbReference>
<accession>A0A969PP03</accession>
<evidence type="ECO:0000313" key="8">
    <source>
        <dbReference type="EMBL" id="NJP37730.1"/>
    </source>
</evidence>
<dbReference type="SUPFAM" id="SSF49899">
    <property type="entry name" value="Concanavalin A-like lectins/glucanases"/>
    <property type="match status" value="1"/>
</dbReference>
<reference evidence="8 9" key="1">
    <citation type="submission" date="2020-03" db="EMBL/GenBank/DDBJ databases">
        <title>Assessment of the enzymatic potential of alkaline-tolerant lipase obtained from Bacillus luteus H11 (technogenic soil) for the bioremediation of saline soils contaminated with petroleum substances.</title>
        <authorList>
            <person name="Kalwasinska A."/>
        </authorList>
    </citation>
    <scope>NUCLEOTIDE SEQUENCE [LARGE SCALE GENOMIC DNA]</scope>
    <source>
        <strain evidence="8 9">H11</strain>
    </source>
</reference>
<dbReference type="InterPro" id="IPR006710">
    <property type="entry name" value="Glyco_hydro_43"/>
</dbReference>
<dbReference type="Pfam" id="PF17851">
    <property type="entry name" value="GH43_C2"/>
    <property type="match status" value="1"/>
</dbReference>
<sequence>MSTIQNPILPGFHADPSILRVDDEFYIATSTFEWFPGVRIHRSKDLQNWQFAASPLTRRSQLDMKGNMNSGGVWAPDLSYHDGTFYLIYTDVKQWHGAYKDAHNYLVTAPAIEGPWSEPVYLNSSGFDPSLFHDDDGRKWFMNMIWDYRSGRNPFAGIVLQEFSEAEQKLVGPVKTIYTGTEIKLTEGPHIYKKDGWYYLLVAEGGTEYDHAETVARSRSIDGPYETDPDYPLITAQGNPESGLQKAGHGSLVDTPKGEWYFVHLCGRPLNGAYCTLGRETAIQKVEWTEDGWLRLANGTRYPDMATPAPDLPLHPYPKEDVKDDFDADALSGHWNSLRVPMDESWCSLKANPGWLRLYGRESLGSVHNQSLVARRQTSFQCVAETSVSFDPEYFQHKAGLVIYYDTEDHVYLHLTGHEEKGRVLQIIRTKNGVYEELLLAPIRTAQTGAVQLRAEINKDTMTLFYKDERTTEWTRIGPVLDTTHMSDDSAAQVRFTGTFVGMACQDYSGMKRAADFDYFLYKED</sequence>
<dbReference type="PANTHER" id="PTHR42812:SF12">
    <property type="entry name" value="BETA-XYLOSIDASE-RELATED"/>
    <property type="match status" value="1"/>
</dbReference>
<dbReference type="CDD" id="cd09000">
    <property type="entry name" value="GH43_SXA-like"/>
    <property type="match status" value="1"/>
</dbReference>
<feature type="active site" description="Proton acceptor" evidence="4">
    <location>
        <position position="15"/>
    </location>
</feature>
<dbReference type="SUPFAM" id="SSF75005">
    <property type="entry name" value="Arabinanase/levansucrase/invertase"/>
    <property type="match status" value="1"/>
</dbReference>
<dbReference type="GO" id="GO:0005975">
    <property type="term" value="P:carbohydrate metabolic process"/>
    <property type="evidence" value="ECO:0007669"/>
    <property type="project" value="InterPro"/>
</dbReference>
<keyword evidence="3 6" id="KW-0326">Glycosidase</keyword>
<dbReference type="InterPro" id="IPR023296">
    <property type="entry name" value="Glyco_hydro_beta-prop_sf"/>
</dbReference>
<dbReference type="PANTHER" id="PTHR42812">
    <property type="entry name" value="BETA-XYLOSIDASE"/>
    <property type="match status" value="1"/>
</dbReference>
<dbReference type="Gene3D" id="2.60.120.200">
    <property type="match status" value="1"/>
</dbReference>
<organism evidence="8 9">
    <name type="scientific">Alkalicoccus luteus</name>
    <dbReference type="NCBI Taxonomy" id="1237094"/>
    <lineage>
        <taxon>Bacteria</taxon>
        <taxon>Bacillati</taxon>
        <taxon>Bacillota</taxon>
        <taxon>Bacilli</taxon>
        <taxon>Bacillales</taxon>
        <taxon>Bacillaceae</taxon>
        <taxon>Alkalicoccus</taxon>
    </lineage>
</organism>
<dbReference type="Proteomes" id="UP000752012">
    <property type="component" value="Unassembled WGS sequence"/>
</dbReference>
<dbReference type="EMBL" id="JAATHJ010000011">
    <property type="protein sequence ID" value="NJP37730.1"/>
    <property type="molecule type" value="Genomic_DNA"/>
</dbReference>
<comment type="caution">
    <text evidence="8">The sequence shown here is derived from an EMBL/GenBank/DDBJ whole genome shotgun (WGS) entry which is preliminary data.</text>
</comment>
<feature type="domain" description="Beta-xylosidase C-terminal Concanavalin A-like" evidence="7">
    <location>
        <begin position="323"/>
        <end position="523"/>
    </location>
</feature>
<dbReference type="AlphaFoldDB" id="A0A969PP03"/>
<dbReference type="GO" id="GO:0004553">
    <property type="term" value="F:hydrolase activity, hydrolyzing O-glycosyl compounds"/>
    <property type="evidence" value="ECO:0007669"/>
    <property type="project" value="InterPro"/>
</dbReference>
<name>A0A969PP03_9BACI</name>
<evidence type="ECO:0000256" key="5">
    <source>
        <dbReference type="PIRSR" id="PIRSR606710-2"/>
    </source>
</evidence>
<dbReference type="InterPro" id="IPR051795">
    <property type="entry name" value="Glycosyl_Hydrlase_43"/>
</dbReference>
<feature type="site" description="Important for catalytic activity, responsible for pKa modulation of the active site Glu and correct orientation of both the proton donor and substrate" evidence="5">
    <location>
        <position position="128"/>
    </location>
</feature>
<dbReference type="Pfam" id="PF04616">
    <property type="entry name" value="Glyco_hydro_43"/>
    <property type="match status" value="1"/>
</dbReference>
<evidence type="ECO:0000256" key="2">
    <source>
        <dbReference type="ARBA" id="ARBA00022801"/>
    </source>
</evidence>
<keyword evidence="2 6" id="KW-0378">Hydrolase</keyword>